<feature type="compositionally biased region" description="Basic and acidic residues" evidence="1">
    <location>
        <begin position="272"/>
        <end position="281"/>
    </location>
</feature>
<dbReference type="RefSeq" id="WP_369233706.1">
    <property type="nucleotide sequence ID" value="NZ_CP163435.1"/>
</dbReference>
<evidence type="ECO:0000313" key="2">
    <source>
        <dbReference type="EMBL" id="XDQ26422.1"/>
    </source>
</evidence>
<feature type="compositionally biased region" description="Basic and acidic residues" evidence="1">
    <location>
        <begin position="1"/>
        <end position="30"/>
    </location>
</feature>
<organism evidence="2">
    <name type="scientific">Streptomyces sp. R21</name>
    <dbReference type="NCBI Taxonomy" id="3238627"/>
    <lineage>
        <taxon>Bacteria</taxon>
        <taxon>Bacillati</taxon>
        <taxon>Actinomycetota</taxon>
        <taxon>Actinomycetes</taxon>
        <taxon>Kitasatosporales</taxon>
        <taxon>Streptomycetaceae</taxon>
        <taxon>Streptomyces</taxon>
    </lineage>
</organism>
<name>A0AB39P8K1_9ACTN</name>
<evidence type="ECO:0000256" key="1">
    <source>
        <dbReference type="SAM" id="MobiDB-lite"/>
    </source>
</evidence>
<feature type="compositionally biased region" description="Low complexity" evidence="1">
    <location>
        <begin position="138"/>
        <end position="173"/>
    </location>
</feature>
<feature type="region of interest" description="Disordered" evidence="1">
    <location>
        <begin position="76"/>
        <end position="100"/>
    </location>
</feature>
<feature type="region of interest" description="Disordered" evidence="1">
    <location>
        <begin position="1"/>
        <end position="32"/>
    </location>
</feature>
<feature type="compositionally biased region" description="Basic and acidic residues" evidence="1">
    <location>
        <begin position="185"/>
        <end position="201"/>
    </location>
</feature>
<reference evidence="2" key="1">
    <citation type="submission" date="2024-07" db="EMBL/GenBank/DDBJ databases">
        <authorList>
            <person name="Yu S.T."/>
        </authorList>
    </citation>
    <scope>NUCLEOTIDE SEQUENCE</scope>
    <source>
        <strain evidence="2">R21</strain>
    </source>
</reference>
<sequence length="281" mass="28125">MGERHSNGGAPDRRVARPGDARPGDARPGEAHSCAEAFGEVRSLEPLLAAALRAGALDVDGEARAVAAFRAARDQGAYAAHAARTRRRDDWRPRQPKAKRSLRTTFAVLAASVTLGGVAVAAIGSSSDGNGNGDGQGRPRPSSSAPDRSAPGAGNSAAPGTSAPGASGTTGSADPSAHPSQAQDTEAHCRAYEAVEGRGKALDSTSWQRLVDAAGGEDQVAAYCAAQLDEDTPSAGRTDATENSAGGNGNGTAGTPGAASTARATPATTPKPKPDRSKGKS</sequence>
<feature type="compositionally biased region" description="Low complexity" evidence="1">
    <location>
        <begin position="255"/>
        <end position="270"/>
    </location>
</feature>
<gene>
    <name evidence="2" type="ORF">AB5J56_17675</name>
</gene>
<dbReference type="AlphaFoldDB" id="A0AB39P8K1"/>
<feature type="region of interest" description="Disordered" evidence="1">
    <location>
        <begin position="124"/>
        <end position="205"/>
    </location>
</feature>
<feature type="region of interest" description="Disordered" evidence="1">
    <location>
        <begin position="226"/>
        <end position="281"/>
    </location>
</feature>
<accession>A0AB39P8K1</accession>
<proteinExistence type="predicted"/>
<dbReference type="EMBL" id="CP163435">
    <property type="protein sequence ID" value="XDQ26422.1"/>
    <property type="molecule type" value="Genomic_DNA"/>
</dbReference>
<protein>
    <submittedName>
        <fullName evidence="2">Uncharacterized protein</fullName>
    </submittedName>
</protein>